<dbReference type="Proteomes" id="UP000030651">
    <property type="component" value="Unassembled WGS sequence"/>
</dbReference>
<dbReference type="AlphaFoldDB" id="W3X630"/>
<protein>
    <recommendedName>
        <fullName evidence="4">WW domain-containing protein</fullName>
    </recommendedName>
</protein>
<organism evidence="2 3">
    <name type="scientific">Pestalotiopsis fici (strain W106-1 / CGMCC3.15140)</name>
    <dbReference type="NCBI Taxonomy" id="1229662"/>
    <lineage>
        <taxon>Eukaryota</taxon>
        <taxon>Fungi</taxon>
        <taxon>Dikarya</taxon>
        <taxon>Ascomycota</taxon>
        <taxon>Pezizomycotina</taxon>
        <taxon>Sordariomycetes</taxon>
        <taxon>Xylariomycetidae</taxon>
        <taxon>Amphisphaeriales</taxon>
        <taxon>Sporocadaceae</taxon>
        <taxon>Pestalotiopsis</taxon>
    </lineage>
</organism>
<sequence length="306" mass="34019">MVGPDPPTYEEATSSASFSRCDRNGISPEVRRSMEDESRSLPLGWVRSFDPKTKHQFFVDTKADPPRSIWHHPYDDSEYLDSVSPEERERIRGLARHPSIHDITAETSDEEQDSNDNKSNHGHPAVARHGRNISSSSSSSASAHNAGPRSFGRKVKDKITGTTHEQREAQRRQREEQERDMHKQHQIFRKGLSAAIETGQPQYLGEDDHGLDVYLEPPGSTYSGVERVERISPYIQEIIYKPPGPLNKRARHLRPDPIYPGGYGPPCSAYDRPYGYGYGGGMGTMPLAGPLFGGLLLGGLAGGLLF</sequence>
<dbReference type="RefSeq" id="XP_007835138.1">
    <property type="nucleotide sequence ID" value="XM_007836947.1"/>
</dbReference>
<keyword evidence="3" id="KW-1185">Reference proteome</keyword>
<dbReference type="GeneID" id="19273379"/>
<evidence type="ECO:0000256" key="1">
    <source>
        <dbReference type="SAM" id="MobiDB-lite"/>
    </source>
</evidence>
<evidence type="ECO:0000313" key="2">
    <source>
        <dbReference type="EMBL" id="ETS80837.1"/>
    </source>
</evidence>
<feature type="region of interest" description="Disordered" evidence="1">
    <location>
        <begin position="1"/>
        <end position="43"/>
    </location>
</feature>
<proteinExistence type="predicted"/>
<dbReference type="EMBL" id="KI912113">
    <property type="protein sequence ID" value="ETS80837.1"/>
    <property type="molecule type" value="Genomic_DNA"/>
</dbReference>
<feature type="compositionally biased region" description="Low complexity" evidence="1">
    <location>
        <begin position="134"/>
        <end position="143"/>
    </location>
</feature>
<feature type="region of interest" description="Disordered" evidence="1">
    <location>
        <begin position="57"/>
        <end position="185"/>
    </location>
</feature>
<dbReference type="OrthoDB" id="2367685at2759"/>
<evidence type="ECO:0008006" key="4">
    <source>
        <dbReference type="Google" id="ProtNLM"/>
    </source>
</evidence>
<dbReference type="HOGENOM" id="CLU_049761_0_1_1"/>
<evidence type="ECO:0000313" key="3">
    <source>
        <dbReference type="Proteomes" id="UP000030651"/>
    </source>
</evidence>
<feature type="compositionally biased region" description="Basic and acidic residues" evidence="1">
    <location>
        <begin position="29"/>
        <end position="39"/>
    </location>
</feature>
<dbReference type="eggNOG" id="ENOG502RXVZ">
    <property type="taxonomic scope" value="Eukaryota"/>
</dbReference>
<dbReference type="OMA" id="WVRTYDP"/>
<name>W3X630_PESFW</name>
<gene>
    <name evidence="2" type="ORF">PFICI_08366</name>
</gene>
<feature type="compositionally biased region" description="Basic and acidic residues" evidence="1">
    <location>
        <begin position="164"/>
        <end position="183"/>
    </location>
</feature>
<dbReference type="KEGG" id="pfy:PFICI_08366"/>
<dbReference type="InParanoid" id="W3X630"/>
<accession>W3X630</accession>
<dbReference type="STRING" id="1229662.W3X630"/>
<reference evidence="3" key="1">
    <citation type="journal article" date="2015" name="BMC Genomics">
        <title>Genomic and transcriptomic analysis of the endophytic fungus Pestalotiopsis fici reveals its lifestyle and high potential for synthesis of natural products.</title>
        <authorList>
            <person name="Wang X."/>
            <person name="Zhang X."/>
            <person name="Liu L."/>
            <person name="Xiang M."/>
            <person name="Wang W."/>
            <person name="Sun X."/>
            <person name="Che Y."/>
            <person name="Guo L."/>
            <person name="Liu G."/>
            <person name="Guo L."/>
            <person name="Wang C."/>
            <person name="Yin W.B."/>
            <person name="Stadler M."/>
            <person name="Zhang X."/>
            <person name="Liu X."/>
        </authorList>
    </citation>
    <scope>NUCLEOTIDE SEQUENCE [LARGE SCALE GENOMIC DNA]</scope>
    <source>
        <strain evidence="3">W106-1 / CGMCC3.15140</strain>
    </source>
</reference>